<dbReference type="InterPro" id="IPR026057">
    <property type="entry name" value="TBL_C"/>
</dbReference>
<evidence type="ECO:0000256" key="3">
    <source>
        <dbReference type="ARBA" id="ARBA00022692"/>
    </source>
</evidence>
<evidence type="ECO:0000256" key="6">
    <source>
        <dbReference type="ARBA" id="ARBA00023136"/>
    </source>
</evidence>
<protein>
    <recommendedName>
        <fullName evidence="12">Trichome birefringence-like N-terminal domain-containing protein</fullName>
    </recommendedName>
</protein>
<keyword evidence="5 7" id="KW-1133">Transmembrane helix</keyword>
<dbReference type="GO" id="GO:0005794">
    <property type="term" value="C:Golgi apparatus"/>
    <property type="evidence" value="ECO:0007669"/>
    <property type="project" value="TreeGrafter"/>
</dbReference>
<feature type="domain" description="Trichome birefringence-like C-terminal" evidence="8">
    <location>
        <begin position="215"/>
        <end position="506"/>
    </location>
</feature>
<keyword evidence="6 7" id="KW-0472">Membrane</keyword>
<keyword evidence="4" id="KW-0735">Signal-anchor</keyword>
<evidence type="ECO:0000313" key="10">
    <source>
        <dbReference type="EMBL" id="KAK7332039.1"/>
    </source>
</evidence>
<dbReference type="Proteomes" id="UP001374584">
    <property type="component" value="Unassembled WGS sequence"/>
</dbReference>
<feature type="domain" description="Trichome birefringence-like N-terminal" evidence="9">
    <location>
        <begin position="162"/>
        <end position="214"/>
    </location>
</feature>
<dbReference type="GO" id="GO:0016413">
    <property type="term" value="F:O-acetyltransferase activity"/>
    <property type="evidence" value="ECO:0007669"/>
    <property type="project" value="InterPro"/>
</dbReference>
<dbReference type="EMBL" id="JAYMYR010000011">
    <property type="protein sequence ID" value="KAK7332039.1"/>
    <property type="molecule type" value="Genomic_DNA"/>
</dbReference>
<proteinExistence type="inferred from homology"/>
<organism evidence="10 11">
    <name type="scientific">Phaseolus coccineus</name>
    <name type="common">Scarlet runner bean</name>
    <name type="synonym">Phaseolus multiflorus</name>
    <dbReference type="NCBI Taxonomy" id="3886"/>
    <lineage>
        <taxon>Eukaryota</taxon>
        <taxon>Viridiplantae</taxon>
        <taxon>Streptophyta</taxon>
        <taxon>Embryophyta</taxon>
        <taxon>Tracheophyta</taxon>
        <taxon>Spermatophyta</taxon>
        <taxon>Magnoliopsida</taxon>
        <taxon>eudicotyledons</taxon>
        <taxon>Gunneridae</taxon>
        <taxon>Pentapetalae</taxon>
        <taxon>rosids</taxon>
        <taxon>fabids</taxon>
        <taxon>Fabales</taxon>
        <taxon>Fabaceae</taxon>
        <taxon>Papilionoideae</taxon>
        <taxon>50 kb inversion clade</taxon>
        <taxon>NPAAA clade</taxon>
        <taxon>indigoferoid/millettioid clade</taxon>
        <taxon>Phaseoleae</taxon>
        <taxon>Phaseolus</taxon>
    </lineage>
</organism>
<dbReference type="InterPro" id="IPR025846">
    <property type="entry name" value="TBL_N"/>
</dbReference>
<comment type="caution">
    <text evidence="10">The sequence shown here is derived from an EMBL/GenBank/DDBJ whole genome shotgun (WGS) entry which is preliminary data.</text>
</comment>
<evidence type="ECO:0000256" key="5">
    <source>
        <dbReference type="ARBA" id="ARBA00022989"/>
    </source>
</evidence>
<comment type="subcellular location">
    <subcellularLocation>
        <location evidence="1">Membrane</location>
        <topology evidence="1">Single-pass membrane protein</topology>
    </subcellularLocation>
</comment>
<reference evidence="10 11" key="1">
    <citation type="submission" date="2024-01" db="EMBL/GenBank/DDBJ databases">
        <title>The genomes of 5 underutilized Papilionoideae crops provide insights into root nodulation and disease resistanc.</title>
        <authorList>
            <person name="Jiang F."/>
        </authorList>
    </citation>
    <scope>NUCLEOTIDE SEQUENCE [LARGE SCALE GENOMIC DNA]</scope>
    <source>
        <strain evidence="10">JINMINGXINNONG_FW02</strain>
        <tissue evidence="10">Leaves</tissue>
    </source>
</reference>
<keyword evidence="11" id="KW-1185">Reference proteome</keyword>
<dbReference type="AlphaFoldDB" id="A0AAN9LA78"/>
<dbReference type="Pfam" id="PF13839">
    <property type="entry name" value="PC-Esterase"/>
    <property type="match status" value="1"/>
</dbReference>
<dbReference type="InterPro" id="IPR029962">
    <property type="entry name" value="TBL"/>
</dbReference>
<evidence type="ECO:0000259" key="9">
    <source>
        <dbReference type="Pfam" id="PF14416"/>
    </source>
</evidence>
<dbReference type="PANTHER" id="PTHR32285:SF250">
    <property type="entry name" value="PMR5_CAS1P GDSL_SGNH-LIKE ACYL-ESTERASE FAMILY PROTEIN"/>
    <property type="match status" value="1"/>
</dbReference>
<name>A0AAN9LA78_PHACN</name>
<comment type="similarity">
    <text evidence="2">Belongs to the PC-esterase family. TBL subfamily.</text>
</comment>
<evidence type="ECO:0000256" key="4">
    <source>
        <dbReference type="ARBA" id="ARBA00022968"/>
    </source>
</evidence>
<evidence type="ECO:0000256" key="1">
    <source>
        <dbReference type="ARBA" id="ARBA00004167"/>
    </source>
</evidence>
<evidence type="ECO:0000313" key="11">
    <source>
        <dbReference type="Proteomes" id="UP001374584"/>
    </source>
</evidence>
<evidence type="ECO:0000256" key="7">
    <source>
        <dbReference type="SAM" id="Phobius"/>
    </source>
</evidence>
<gene>
    <name evidence="10" type="ORF">VNO80_28785</name>
</gene>
<accession>A0AAN9LA78</accession>
<evidence type="ECO:0000259" key="8">
    <source>
        <dbReference type="Pfam" id="PF13839"/>
    </source>
</evidence>
<keyword evidence="3 7" id="KW-0812">Transmembrane</keyword>
<dbReference type="Pfam" id="PF14416">
    <property type="entry name" value="PMR5N"/>
    <property type="match status" value="1"/>
</dbReference>
<dbReference type="PANTHER" id="PTHR32285">
    <property type="entry name" value="PROTEIN TRICHOME BIREFRINGENCE-LIKE 9-RELATED"/>
    <property type="match status" value="1"/>
</dbReference>
<evidence type="ECO:0000256" key="2">
    <source>
        <dbReference type="ARBA" id="ARBA00007727"/>
    </source>
</evidence>
<evidence type="ECO:0008006" key="12">
    <source>
        <dbReference type="Google" id="ProtNLM"/>
    </source>
</evidence>
<dbReference type="GO" id="GO:0016020">
    <property type="term" value="C:membrane"/>
    <property type="evidence" value="ECO:0007669"/>
    <property type="project" value="UniProtKB-SubCell"/>
</dbReference>
<sequence>MDIGGQSEQLGELSENKALYYYGRKGCREMGKLLETLHEIQVEEFDAAEKEAKNKGRGERCDLLRYLWLVSSRSENMVPDIWMQTKEVVWYRGLFLIRSMKIEVLELLKSNYLQQKNIPKGVLALPLTLLVVVVLIPLIINLHESYSNLYYSGSLESIENFTCNIFSGNWVAYSEGPYYDNQNCPFITYKQNCFMHGRPDREFLNWRWKPDECELPLFDAKQFLKLVGGKSMAFVGDSIGRNQMESLLCLLNSVARPEDITDRYTLNDDKYFKWWFYARYNFTVAILWSPFLVKSSQKYLNDTSFSNAENLYVDEADEAWTTHIANFDYVIFSGGQWFFRPLTFYEKGRVVGCQKCHDLVTEPLNLYGYRNALRTAFRTVVNLKGFKGMVFLVTHSPNHFENGEWNKGGGCNRTMPMRKEESALVKPYGLEEFYESQVEEFIVAEKEGREKGLRFGLMNITGVMLMRPDGHPDKYGHNLDGNVNINDCVHWCMPGPVDTWNQFLLHFITIPI</sequence>
<feature type="transmembrane region" description="Helical" evidence="7">
    <location>
        <begin position="122"/>
        <end position="140"/>
    </location>
</feature>